<dbReference type="InterPro" id="IPR006626">
    <property type="entry name" value="PbH1"/>
</dbReference>
<evidence type="ECO:0000256" key="1">
    <source>
        <dbReference type="SAM" id="MobiDB-lite"/>
    </source>
</evidence>
<protein>
    <recommendedName>
        <fullName evidence="2">Right handed beta helix domain-containing protein</fullName>
    </recommendedName>
</protein>
<feature type="domain" description="Right handed beta helix" evidence="2">
    <location>
        <begin position="301"/>
        <end position="376"/>
    </location>
</feature>
<dbReference type="InterPro" id="IPR012334">
    <property type="entry name" value="Pectin_lyas_fold"/>
</dbReference>
<reference evidence="4" key="1">
    <citation type="submission" date="2017-09" db="EMBL/GenBank/DDBJ databases">
        <title>Depth-based differentiation of microbial function through sediment-hosted aquifers and enrichment of novel symbionts in the deep terrestrial subsurface.</title>
        <authorList>
            <person name="Probst A.J."/>
            <person name="Ladd B."/>
            <person name="Jarett J.K."/>
            <person name="Geller-Mcgrath D.E."/>
            <person name="Sieber C.M.K."/>
            <person name="Emerson J.B."/>
            <person name="Anantharaman K."/>
            <person name="Thomas B.C."/>
            <person name="Malmstrom R."/>
            <person name="Stieglmeier M."/>
            <person name="Klingl A."/>
            <person name="Woyke T."/>
            <person name="Ryan C.M."/>
            <person name="Banfield J.F."/>
        </authorList>
    </citation>
    <scope>NUCLEOTIDE SEQUENCE [LARGE SCALE GENOMIC DNA]</scope>
</reference>
<dbReference type="SUPFAM" id="SSF51126">
    <property type="entry name" value="Pectin lyase-like"/>
    <property type="match status" value="2"/>
</dbReference>
<evidence type="ECO:0000259" key="2">
    <source>
        <dbReference type="Pfam" id="PF13229"/>
    </source>
</evidence>
<evidence type="ECO:0000313" key="3">
    <source>
        <dbReference type="EMBL" id="PIY58708.1"/>
    </source>
</evidence>
<dbReference type="AlphaFoldDB" id="A0A2M7Q5K1"/>
<organism evidence="3 4">
    <name type="scientific">Candidatus Yonathbacteria bacterium CG_4_10_14_0_8_um_filter_43_17</name>
    <dbReference type="NCBI Taxonomy" id="1975099"/>
    <lineage>
        <taxon>Bacteria</taxon>
        <taxon>Candidatus Yonathiibacteriota</taxon>
    </lineage>
</organism>
<dbReference type="InterPro" id="IPR011050">
    <property type="entry name" value="Pectin_lyase_fold/virulence"/>
</dbReference>
<accession>A0A2M7Q5K1</accession>
<dbReference type="EMBL" id="PFKX01000016">
    <property type="protein sequence ID" value="PIY58708.1"/>
    <property type="molecule type" value="Genomic_DNA"/>
</dbReference>
<feature type="compositionally biased region" description="Basic and acidic residues" evidence="1">
    <location>
        <begin position="70"/>
        <end position="81"/>
    </location>
</feature>
<dbReference type="InterPro" id="IPR039448">
    <property type="entry name" value="Beta_helix"/>
</dbReference>
<dbReference type="Proteomes" id="UP000230732">
    <property type="component" value="Unassembled WGS sequence"/>
</dbReference>
<evidence type="ECO:0000313" key="4">
    <source>
        <dbReference type="Proteomes" id="UP000230732"/>
    </source>
</evidence>
<dbReference type="Pfam" id="PF13229">
    <property type="entry name" value="Beta_helix"/>
    <property type="match status" value="2"/>
</dbReference>
<dbReference type="Gene3D" id="2.160.20.10">
    <property type="entry name" value="Single-stranded right-handed beta-helix, Pectin lyase-like"/>
    <property type="match status" value="1"/>
</dbReference>
<proteinExistence type="predicted"/>
<feature type="domain" description="Right handed beta helix" evidence="2">
    <location>
        <begin position="386"/>
        <end position="453"/>
    </location>
</feature>
<name>A0A2M7Q5K1_9BACT</name>
<dbReference type="SMART" id="SM00710">
    <property type="entry name" value="PbH1"/>
    <property type="match status" value="7"/>
</dbReference>
<gene>
    <name evidence="3" type="ORF">COY98_00590</name>
</gene>
<feature type="region of interest" description="Disordered" evidence="1">
    <location>
        <begin position="62"/>
        <end position="89"/>
    </location>
</feature>
<sequence length="521" mass="54474">MKDTIAPRAYLIFERTDDTVVSDVLAHATTTGALNNTGGDQLTLSRDTVVFDKTPDGAWVAGENSTSSRKTMERYSSRESGTDPENWGTNLGYIKNGADAKENPIEGTPGEQNSVSTLINKGQDITEDFTLTADEERYVIANNFRVSASSTLTIEPGVEIKFYDGWINVQGHIVVSGTPENPVIIDTLSSNQNGGISVGGGYTDTVYQGTNASATLDNVNIKNINYIAAYDNSRLDISNTDLLNSSGGIYALDTAQISISSSSIRNTQDNHAVATYENSRITISSSTVTNTLNNDAVGVYDGTMSITNTTIDGSPDDGGIYVSRGTLSIASSTIRNISDTGISTYKATSTISNVTIENAGYVGIEIYRGQTTIASTTVSGATGWAGISVDEGTLAISSSTIMNVSNDGISAYNSTTTISNVAVENGGGDGVGLYGGMTTITDSTISGFLDGAGVLTSLQREGQRPNRTSVPGVVAEISGTEITGNSIGIEMEEGSAIIASDVDIHDNGTSEADDIVVLPIE</sequence>
<comment type="caution">
    <text evidence="3">The sequence shown here is derived from an EMBL/GenBank/DDBJ whole genome shotgun (WGS) entry which is preliminary data.</text>
</comment>